<dbReference type="EMBL" id="JAHLQT010020073">
    <property type="protein sequence ID" value="KAG7168463.1"/>
    <property type="molecule type" value="Genomic_DNA"/>
</dbReference>
<protein>
    <submittedName>
        <fullName evidence="2">Uncharacterized protein</fullName>
    </submittedName>
</protein>
<reference evidence="2" key="1">
    <citation type="journal article" date="2021" name="Sci. Adv.">
        <title>The American lobster genome reveals insights on longevity, neural, and immune adaptations.</title>
        <authorList>
            <person name="Polinski J.M."/>
            <person name="Zimin A.V."/>
            <person name="Clark K.F."/>
            <person name="Kohn A.B."/>
            <person name="Sadowski N."/>
            <person name="Timp W."/>
            <person name="Ptitsyn A."/>
            <person name="Khanna P."/>
            <person name="Romanova D.Y."/>
            <person name="Williams P."/>
            <person name="Greenwood S.J."/>
            <person name="Moroz L.L."/>
            <person name="Walt D.R."/>
            <person name="Bodnar A.G."/>
        </authorList>
    </citation>
    <scope>NUCLEOTIDE SEQUENCE</scope>
    <source>
        <strain evidence="2">GMGI-L3</strain>
    </source>
</reference>
<evidence type="ECO:0000256" key="1">
    <source>
        <dbReference type="SAM" id="Phobius"/>
    </source>
</evidence>
<accession>A0A8J5K8G1</accession>
<dbReference type="AlphaFoldDB" id="A0A8J5K8G1"/>
<keyword evidence="3" id="KW-1185">Reference proteome</keyword>
<proteinExistence type="predicted"/>
<evidence type="ECO:0000313" key="3">
    <source>
        <dbReference type="Proteomes" id="UP000747542"/>
    </source>
</evidence>
<evidence type="ECO:0000313" key="2">
    <source>
        <dbReference type="EMBL" id="KAG7168463.1"/>
    </source>
</evidence>
<keyword evidence="1" id="KW-0812">Transmembrane</keyword>
<sequence length="80" mass="8771">MSHTGQFTRAAKMDIEGGKRRVTGGQKIAMQVVVAVMVSAVVASLLTPTDAQFRLYRLVHTFNGSVPTEFVLYQGLSRIM</sequence>
<organism evidence="2 3">
    <name type="scientific">Homarus americanus</name>
    <name type="common">American lobster</name>
    <dbReference type="NCBI Taxonomy" id="6706"/>
    <lineage>
        <taxon>Eukaryota</taxon>
        <taxon>Metazoa</taxon>
        <taxon>Ecdysozoa</taxon>
        <taxon>Arthropoda</taxon>
        <taxon>Crustacea</taxon>
        <taxon>Multicrustacea</taxon>
        <taxon>Malacostraca</taxon>
        <taxon>Eumalacostraca</taxon>
        <taxon>Eucarida</taxon>
        <taxon>Decapoda</taxon>
        <taxon>Pleocyemata</taxon>
        <taxon>Astacidea</taxon>
        <taxon>Nephropoidea</taxon>
        <taxon>Nephropidae</taxon>
        <taxon>Homarus</taxon>
    </lineage>
</organism>
<name>A0A8J5K8G1_HOMAM</name>
<feature type="transmembrane region" description="Helical" evidence="1">
    <location>
        <begin position="28"/>
        <end position="47"/>
    </location>
</feature>
<keyword evidence="1" id="KW-1133">Transmembrane helix</keyword>
<gene>
    <name evidence="2" type="ORF">Hamer_G002527</name>
</gene>
<dbReference type="Proteomes" id="UP000747542">
    <property type="component" value="Unassembled WGS sequence"/>
</dbReference>
<comment type="caution">
    <text evidence="2">The sequence shown here is derived from an EMBL/GenBank/DDBJ whole genome shotgun (WGS) entry which is preliminary data.</text>
</comment>
<keyword evidence="1" id="KW-0472">Membrane</keyword>